<dbReference type="Gene3D" id="6.10.10.10">
    <property type="entry name" value="Flagellar export chaperone, C-terminal domain"/>
    <property type="match status" value="1"/>
</dbReference>
<protein>
    <submittedName>
        <fullName evidence="5">Flagellin</fullName>
    </submittedName>
</protein>
<evidence type="ECO:0000256" key="2">
    <source>
        <dbReference type="ARBA" id="ARBA00005709"/>
    </source>
</evidence>
<reference evidence="5 6" key="1">
    <citation type="submission" date="2023-03" db="EMBL/GenBank/DDBJ databases">
        <title>Draft assemblies of triclosan tolerant bacteria isolated from returned activated sludge.</title>
        <authorList>
            <person name="Van Hamelsveld S."/>
        </authorList>
    </citation>
    <scope>NUCLEOTIDE SEQUENCE [LARGE SCALE GENOMIC DNA]</scope>
    <source>
        <strain evidence="5 6">GW210010_S58</strain>
    </source>
</reference>
<evidence type="ECO:0000313" key="6">
    <source>
        <dbReference type="Proteomes" id="UP001216674"/>
    </source>
</evidence>
<keyword evidence="5" id="KW-0282">Flagellum</keyword>
<comment type="subcellular location">
    <subcellularLocation>
        <location evidence="1">Bacterial flagellum</location>
    </subcellularLocation>
</comment>
<evidence type="ECO:0000259" key="4">
    <source>
        <dbReference type="Pfam" id="PF00700"/>
    </source>
</evidence>
<name>A0ABT6ATR2_9BURK</name>
<accession>A0ABT6ATR2</accession>
<keyword evidence="5" id="KW-0966">Cell projection</keyword>
<keyword evidence="3" id="KW-0975">Bacterial flagellum</keyword>
<dbReference type="InterPro" id="IPR001492">
    <property type="entry name" value="Flagellin"/>
</dbReference>
<organism evidence="5 6">
    <name type="scientific">Cupriavidus basilensis</name>
    <dbReference type="NCBI Taxonomy" id="68895"/>
    <lineage>
        <taxon>Bacteria</taxon>
        <taxon>Pseudomonadati</taxon>
        <taxon>Pseudomonadota</taxon>
        <taxon>Betaproteobacteria</taxon>
        <taxon>Burkholderiales</taxon>
        <taxon>Burkholderiaceae</taxon>
        <taxon>Cupriavidus</taxon>
    </lineage>
</organism>
<evidence type="ECO:0000256" key="3">
    <source>
        <dbReference type="ARBA" id="ARBA00023143"/>
    </source>
</evidence>
<comment type="similarity">
    <text evidence="2">Belongs to the bacterial flagellin family.</text>
</comment>
<dbReference type="PANTHER" id="PTHR42792:SF2">
    <property type="entry name" value="FLAGELLIN"/>
    <property type="match status" value="1"/>
</dbReference>
<evidence type="ECO:0000256" key="1">
    <source>
        <dbReference type="ARBA" id="ARBA00004365"/>
    </source>
</evidence>
<dbReference type="Pfam" id="PF00700">
    <property type="entry name" value="Flagellin_C"/>
    <property type="match status" value="1"/>
</dbReference>
<keyword evidence="6" id="KW-1185">Reference proteome</keyword>
<dbReference type="RefSeq" id="WP_276266626.1">
    <property type="nucleotide sequence ID" value="NZ_JARJLM010000402.1"/>
</dbReference>
<feature type="non-terminal residue" evidence="5">
    <location>
        <position position="1"/>
    </location>
</feature>
<dbReference type="EMBL" id="JARJLM010000402">
    <property type="protein sequence ID" value="MDF3836016.1"/>
    <property type="molecule type" value="Genomic_DNA"/>
</dbReference>
<proteinExistence type="inferred from homology"/>
<dbReference type="PANTHER" id="PTHR42792">
    <property type="entry name" value="FLAGELLIN"/>
    <property type="match status" value="1"/>
</dbReference>
<feature type="domain" description="Flagellin C-terminal" evidence="4">
    <location>
        <begin position="2"/>
        <end position="44"/>
    </location>
</feature>
<comment type="caution">
    <text evidence="5">The sequence shown here is derived from an EMBL/GenBank/DDBJ whole genome shotgun (WGS) entry which is preliminary data.</text>
</comment>
<dbReference type="Proteomes" id="UP001216674">
    <property type="component" value="Unassembled WGS sequence"/>
</dbReference>
<dbReference type="SUPFAM" id="SSF64518">
    <property type="entry name" value="Phase 1 flagellin"/>
    <property type="match status" value="1"/>
</dbReference>
<dbReference type="InterPro" id="IPR042187">
    <property type="entry name" value="Flagellin_C_sub2"/>
</dbReference>
<evidence type="ECO:0000313" key="5">
    <source>
        <dbReference type="EMBL" id="MDF3836016.1"/>
    </source>
</evidence>
<keyword evidence="5" id="KW-0969">Cilium</keyword>
<gene>
    <name evidence="5" type="ORF">P3W85_24135</name>
</gene>
<dbReference type="InterPro" id="IPR046358">
    <property type="entry name" value="Flagellin_C"/>
</dbReference>
<sequence>RSRIQDADYATEVSNMSRAQILQQAGTSVLAQANQSNQGVLSLLR</sequence>